<dbReference type="FunFam" id="3.60.110.10:FF:000002">
    <property type="entry name" value="Nitrilase family member 2"/>
    <property type="match status" value="1"/>
</dbReference>
<dbReference type="Pfam" id="PF00795">
    <property type="entry name" value="CN_hydrolase"/>
    <property type="match status" value="1"/>
</dbReference>
<accession>A0A1B6DZR0</accession>
<dbReference type="GO" id="GO:0005739">
    <property type="term" value="C:mitochondrion"/>
    <property type="evidence" value="ECO:0007669"/>
    <property type="project" value="TreeGrafter"/>
</dbReference>
<dbReference type="GO" id="GO:0006107">
    <property type="term" value="P:oxaloacetate metabolic process"/>
    <property type="evidence" value="ECO:0007669"/>
    <property type="project" value="TreeGrafter"/>
</dbReference>
<dbReference type="PANTHER" id="PTHR23088">
    <property type="entry name" value="NITRILASE-RELATED"/>
    <property type="match status" value="1"/>
</dbReference>
<keyword evidence="2" id="KW-0378">Hydrolase</keyword>
<dbReference type="InterPro" id="IPR036526">
    <property type="entry name" value="C-N_Hydrolase_sf"/>
</dbReference>
<proteinExistence type="inferred from homology"/>
<dbReference type="InterPro" id="IPR003010">
    <property type="entry name" value="C-N_Hydrolase"/>
</dbReference>
<dbReference type="EMBL" id="GEDC01006161">
    <property type="protein sequence ID" value="JAS31137.1"/>
    <property type="molecule type" value="Transcribed_RNA"/>
</dbReference>
<name>A0A1B6DZR0_9HEMI</name>
<dbReference type="GO" id="GO:0006528">
    <property type="term" value="P:asparagine metabolic process"/>
    <property type="evidence" value="ECO:0007669"/>
    <property type="project" value="TreeGrafter"/>
</dbReference>
<evidence type="ECO:0000256" key="2">
    <source>
        <dbReference type="ARBA" id="ARBA00022801"/>
    </source>
</evidence>
<reference evidence="8" key="1">
    <citation type="submission" date="2015-12" db="EMBL/GenBank/DDBJ databases">
        <title>De novo transcriptome assembly of four potential Pierce s Disease insect vectors from Arizona vineyards.</title>
        <authorList>
            <person name="Tassone E.E."/>
        </authorList>
    </citation>
    <scope>NUCLEOTIDE SEQUENCE</scope>
</reference>
<dbReference type="Gene3D" id="3.60.110.10">
    <property type="entry name" value="Carbon-nitrogen hydrolase"/>
    <property type="match status" value="1"/>
</dbReference>
<protein>
    <recommendedName>
        <fullName evidence="4">omega-amidase</fullName>
        <ecNumber evidence="4">3.5.1.3</ecNumber>
    </recommendedName>
    <alternativeName>
        <fullName evidence="5">Nitrilase homolog 2</fullName>
    </alternativeName>
</protein>
<dbReference type="SUPFAM" id="SSF56317">
    <property type="entry name" value="Carbon-nitrogen hydrolase"/>
    <property type="match status" value="1"/>
</dbReference>
<dbReference type="PANTHER" id="PTHR23088:SF30">
    <property type="entry name" value="OMEGA-AMIDASE NIT2"/>
    <property type="match status" value="1"/>
</dbReference>
<feature type="non-terminal residue" evidence="8">
    <location>
        <position position="1"/>
    </location>
</feature>
<gene>
    <name evidence="8" type="ORF">g.38950</name>
</gene>
<sequence length="309" mass="35187">PKTTLRCLIKLQRSNNSGPFKINSKRNWNMVTKELRIALIQLKVCEDKVENISRAIRFIKEAVNNHNSSLVVLPECWNSPYGTKYFPKYAETIPDGQTSKALSQIAKENKIFLVGGSIPEVENNKFYNTSTVWNTEGNLICKHRKVHLFDIDIPGGITFKESEVLSPGNNLSIFNIGSYKVGLGICYDLRFSEMAKLYRKQGVDMLLYPGAFNMKTGPLHWELLLRARAVDEQVFVAGVSPAQDTAADYVAYGHTLVSDPWGNVLKKLEFQEDVLIANLDINEIQKVREQIPIFKQRRTNLYDTEEQKK</sequence>
<dbReference type="GO" id="GO:0006541">
    <property type="term" value="P:glutamine metabolic process"/>
    <property type="evidence" value="ECO:0007669"/>
    <property type="project" value="TreeGrafter"/>
</dbReference>
<dbReference type="GO" id="GO:0050152">
    <property type="term" value="F:omega-amidase activity"/>
    <property type="evidence" value="ECO:0007669"/>
    <property type="project" value="UniProtKB-EC"/>
</dbReference>
<evidence type="ECO:0000256" key="6">
    <source>
        <dbReference type="ARBA" id="ARBA00048745"/>
    </source>
</evidence>
<comment type="catalytic activity">
    <reaction evidence="3">
        <text>2-oxoglutaramate + H2O = 2-oxoglutarate + NH4(+)</text>
        <dbReference type="Rhea" id="RHEA:32963"/>
        <dbReference type="ChEBI" id="CHEBI:15377"/>
        <dbReference type="ChEBI" id="CHEBI:16769"/>
        <dbReference type="ChEBI" id="CHEBI:16810"/>
        <dbReference type="ChEBI" id="CHEBI:28938"/>
        <dbReference type="EC" id="3.5.1.3"/>
    </reaction>
    <physiologicalReaction direction="left-to-right" evidence="3">
        <dbReference type="Rhea" id="RHEA:32964"/>
    </physiologicalReaction>
</comment>
<organism evidence="8">
    <name type="scientific">Clastoptera arizonana</name>
    <name type="common">Arizona spittle bug</name>
    <dbReference type="NCBI Taxonomy" id="38151"/>
    <lineage>
        <taxon>Eukaryota</taxon>
        <taxon>Metazoa</taxon>
        <taxon>Ecdysozoa</taxon>
        <taxon>Arthropoda</taxon>
        <taxon>Hexapoda</taxon>
        <taxon>Insecta</taxon>
        <taxon>Pterygota</taxon>
        <taxon>Neoptera</taxon>
        <taxon>Paraneoptera</taxon>
        <taxon>Hemiptera</taxon>
        <taxon>Auchenorrhyncha</taxon>
        <taxon>Cercopoidea</taxon>
        <taxon>Clastopteridae</taxon>
        <taxon>Clastoptera</taxon>
    </lineage>
</organism>
<dbReference type="PROSITE" id="PS50263">
    <property type="entry name" value="CN_HYDROLASE"/>
    <property type="match status" value="1"/>
</dbReference>
<dbReference type="CDD" id="cd07572">
    <property type="entry name" value="nit"/>
    <property type="match status" value="1"/>
</dbReference>
<dbReference type="InterPro" id="IPR045254">
    <property type="entry name" value="Nit1/2_C-N_Hydrolase"/>
</dbReference>
<evidence type="ECO:0000256" key="1">
    <source>
        <dbReference type="ARBA" id="ARBA00010613"/>
    </source>
</evidence>
<comment type="catalytic activity">
    <reaction evidence="6">
        <text>2-oxosuccinamate + H2O = oxaloacetate + NH4(+)</text>
        <dbReference type="Rhea" id="RHEA:59412"/>
        <dbReference type="ChEBI" id="CHEBI:15377"/>
        <dbReference type="ChEBI" id="CHEBI:16452"/>
        <dbReference type="ChEBI" id="CHEBI:28938"/>
        <dbReference type="ChEBI" id="CHEBI:57735"/>
        <dbReference type="EC" id="3.5.1.3"/>
    </reaction>
    <physiologicalReaction direction="left-to-right" evidence="6">
        <dbReference type="Rhea" id="RHEA:59413"/>
    </physiologicalReaction>
</comment>
<dbReference type="AlphaFoldDB" id="A0A1B6DZR0"/>
<comment type="similarity">
    <text evidence="1">Belongs to the carbon-nitrogen hydrolase superfamily. NIT1/NIT2 family.</text>
</comment>
<evidence type="ECO:0000313" key="8">
    <source>
        <dbReference type="EMBL" id="JAS31137.1"/>
    </source>
</evidence>
<feature type="domain" description="CN hydrolase" evidence="7">
    <location>
        <begin position="35"/>
        <end position="281"/>
    </location>
</feature>
<evidence type="ECO:0000256" key="5">
    <source>
        <dbReference type="ARBA" id="ARBA00041576"/>
    </source>
</evidence>
<evidence type="ECO:0000256" key="4">
    <source>
        <dbReference type="ARBA" id="ARBA00039118"/>
    </source>
</evidence>
<evidence type="ECO:0000256" key="3">
    <source>
        <dbReference type="ARBA" id="ARBA00036637"/>
    </source>
</evidence>
<evidence type="ECO:0000259" key="7">
    <source>
        <dbReference type="PROSITE" id="PS50263"/>
    </source>
</evidence>
<dbReference type="EC" id="3.5.1.3" evidence="4"/>